<sequence>MALADLLDIKVQGALVRSQFHNIPEVDAPSSFFFSLEKKSRQKKVIHTLLSDAWQELMEPSQIRRRADEFYSSLYSSECEEEDTLQEEFCSKLPQVSTETNSQLESHCKACRDGELPALMMDFYIVPLVTLSKFFIASAARVNWKKSEALALGEWCDGLPVLPREWPGKQMASNIWECFWKKTPWSRGTGRASQKRLREKFKMEMAAPSNVQDPVPAAAGGCSGAGAEQCLALGSLLGLYSVQVAKKTSGHRGSWERRTAFYSQGETTLDPTDPFPEIYLSPGLGDMTGPLLTITSSNKMTLHRADKKLQLCQ</sequence>
<proteinExistence type="predicted"/>
<organism evidence="1 2">
    <name type="scientific">Scortum barcoo</name>
    <name type="common">barcoo grunter</name>
    <dbReference type="NCBI Taxonomy" id="214431"/>
    <lineage>
        <taxon>Eukaryota</taxon>
        <taxon>Metazoa</taxon>
        <taxon>Chordata</taxon>
        <taxon>Craniata</taxon>
        <taxon>Vertebrata</taxon>
        <taxon>Euteleostomi</taxon>
        <taxon>Actinopterygii</taxon>
        <taxon>Neopterygii</taxon>
        <taxon>Teleostei</taxon>
        <taxon>Neoteleostei</taxon>
        <taxon>Acanthomorphata</taxon>
        <taxon>Eupercaria</taxon>
        <taxon>Centrarchiformes</taxon>
        <taxon>Terapontoidei</taxon>
        <taxon>Terapontidae</taxon>
        <taxon>Scortum</taxon>
    </lineage>
</organism>
<feature type="non-terminal residue" evidence="1">
    <location>
        <position position="313"/>
    </location>
</feature>
<protein>
    <submittedName>
        <fullName evidence="1">Uncharacterized protein</fullName>
    </submittedName>
</protein>
<dbReference type="EMBL" id="CM041553">
    <property type="protein sequence ID" value="KAI3353491.1"/>
    <property type="molecule type" value="Genomic_DNA"/>
</dbReference>
<gene>
    <name evidence="1" type="ORF">L3Q82_020017</name>
</gene>
<keyword evidence="2" id="KW-1185">Reference proteome</keyword>
<name>A0ACB8VDA6_9TELE</name>
<comment type="caution">
    <text evidence="1">The sequence shown here is derived from an EMBL/GenBank/DDBJ whole genome shotgun (WGS) entry which is preliminary data.</text>
</comment>
<reference evidence="1" key="1">
    <citation type="submission" date="2022-04" db="EMBL/GenBank/DDBJ databases">
        <title>Jade perch genome.</title>
        <authorList>
            <person name="Chao B."/>
        </authorList>
    </citation>
    <scope>NUCLEOTIDE SEQUENCE</scope>
    <source>
        <strain evidence="1">CB-2022</strain>
    </source>
</reference>
<dbReference type="Proteomes" id="UP000831701">
    <property type="component" value="Chromosome 23"/>
</dbReference>
<evidence type="ECO:0000313" key="2">
    <source>
        <dbReference type="Proteomes" id="UP000831701"/>
    </source>
</evidence>
<accession>A0ACB8VDA6</accession>
<evidence type="ECO:0000313" key="1">
    <source>
        <dbReference type="EMBL" id="KAI3353491.1"/>
    </source>
</evidence>